<feature type="region of interest" description="Disordered" evidence="2">
    <location>
        <begin position="247"/>
        <end position="268"/>
    </location>
</feature>
<dbReference type="Proteomes" id="UP000322918">
    <property type="component" value="Unassembled WGS sequence"/>
</dbReference>
<evidence type="ECO:0000313" key="4">
    <source>
        <dbReference type="EMBL" id="KAA8476835.1"/>
    </source>
</evidence>
<dbReference type="EMBL" id="VWNE01000040">
    <property type="protein sequence ID" value="KAA8476835.1"/>
    <property type="molecule type" value="Genomic_DNA"/>
</dbReference>
<reference evidence="4 5" key="1">
    <citation type="submission" date="2019-09" db="EMBL/GenBank/DDBJ databases">
        <title>Pararcticibacter amylolyticus gen. nov., sp. nov., isolated from a rottenly hemp rope, and reclassification of Pedobacter tournemirensis as Pararcticibacter tournemirensis comb. nov.</title>
        <authorList>
            <person name="Cai Y."/>
        </authorList>
    </citation>
    <scope>NUCLEOTIDE SEQUENCE [LARGE SCALE GENOMIC DNA]</scope>
    <source>
        <strain evidence="4 5">TF5-37.2-LB10</strain>
    </source>
</reference>
<dbReference type="OrthoDB" id="835269at2"/>
<feature type="coiled-coil region" evidence="1">
    <location>
        <begin position="104"/>
        <end position="131"/>
    </location>
</feature>
<proteinExistence type="predicted"/>
<dbReference type="Pfam" id="PF13351">
    <property type="entry name" value="DUF4099"/>
    <property type="match status" value="1"/>
</dbReference>
<dbReference type="AlphaFoldDB" id="A0A5M9GSX8"/>
<protein>
    <submittedName>
        <fullName evidence="4">DUF4099 domain-containing protein</fullName>
    </submittedName>
</protein>
<feature type="domain" description="DUF4099" evidence="3">
    <location>
        <begin position="5"/>
        <end position="85"/>
    </location>
</feature>
<organism evidence="4 5">
    <name type="scientific">Arcticibacter tournemirensis</name>
    <dbReference type="NCBI Taxonomy" id="699437"/>
    <lineage>
        <taxon>Bacteria</taxon>
        <taxon>Pseudomonadati</taxon>
        <taxon>Bacteroidota</taxon>
        <taxon>Sphingobacteriia</taxon>
        <taxon>Sphingobacteriales</taxon>
        <taxon>Sphingobacteriaceae</taxon>
        <taxon>Arcticibacter</taxon>
    </lineage>
</organism>
<evidence type="ECO:0000259" key="3">
    <source>
        <dbReference type="Pfam" id="PF13351"/>
    </source>
</evidence>
<sequence>METLIKENELPVKELEKLGLYQDGQLNLSSEDVDALLAGRRTDMRSMFHLNMDGVAIRQLDAKLSLNRNEDGTVSLNLHPIYKEVKPYPLLSAEEARVLLDGKLQSIQKVYEQADKKLAQLIIEYDKQTREFVAYYPDQVEVPIKVNGETLSEEQKKAFQRGEVIELADGTRIQHSATASKGIRSDTKRLIVSVLLDGGISYLVLRGIRNLAGNKDAQKDGYTKGYNQALADSMVGKPKRETEMTVGEHIDYSRVSQHSRGYGRTASR</sequence>
<evidence type="ECO:0000256" key="1">
    <source>
        <dbReference type="SAM" id="Coils"/>
    </source>
</evidence>
<evidence type="ECO:0000256" key="2">
    <source>
        <dbReference type="SAM" id="MobiDB-lite"/>
    </source>
</evidence>
<gene>
    <name evidence="4" type="ORF">F1649_19350</name>
</gene>
<keyword evidence="1" id="KW-0175">Coiled coil</keyword>
<dbReference type="RefSeq" id="WP_141814189.1">
    <property type="nucleotide sequence ID" value="NZ_VFPL01000001.1"/>
</dbReference>
<evidence type="ECO:0000313" key="5">
    <source>
        <dbReference type="Proteomes" id="UP000322918"/>
    </source>
</evidence>
<comment type="caution">
    <text evidence="4">The sequence shown here is derived from an EMBL/GenBank/DDBJ whole genome shotgun (WGS) entry which is preliminary data.</text>
</comment>
<name>A0A5M9GSX8_9SPHI</name>
<dbReference type="InterPro" id="IPR025343">
    <property type="entry name" value="DUF4099"/>
</dbReference>
<keyword evidence="5" id="KW-1185">Reference proteome</keyword>
<accession>A0A5M9GSX8</accession>